<dbReference type="InterPro" id="IPR035965">
    <property type="entry name" value="PAS-like_dom_sf"/>
</dbReference>
<dbReference type="InterPro" id="IPR052155">
    <property type="entry name" value="Biofilm_reg_signaling"/>
</dbReference>
<feature type="domain" description="PAS" evidence="3">
    <location>
        <begin position="756"/>
        <end position="827"/>
    </location>
</feature>
<dbReference type="PROSITE" id="PS50113">
    <property type="entry name" value="PAC"/>
    <property type="match status" value="5"/>
</dbReference>
<organism evidence="6 7">
    <name type="scientific">Oxynema aestuarii AP17</name>
    <dbReference type="NCBI Taxonomy" id="2064643"/>
    <lineage>
        <taxon>Bacteria</taxon>
        <taxon>Bacillati</taxon>
        <taxon>Cyanobacteriota</taxon>
        <taxon>Cyanophyceae</taxon>
        <taxon>Oscillatoriophycideae</taxon>
        <taxon>Oscillatoriales</taxon>
        <taxon>Oscillatoriaceae</taxon>
        <taxon>Oxynema</taxon>
        <taxon>Oxynema aestuarii</taxon>
    </lineage>
</organism>
<dbReference type="PANTHER" id="PTHR44757:SF2">
    <property type="entry name" value="BIOFILM ARCHITECTURE MAINTENANCE PROTEIN MBAA"/>
    <property type="match status" value="1"/>
</dbReference>
<feature type="compositionally biased region" description="Basic and acidic residues" evidence="1">
    <location>
        <begin position="68"/>
        <end position="84"/>
    </location>
</feature>
<dbReference type="CDD" id="cd01949">
    <property type="entry name" value="GGDEF"/>
    <property type="match status" value="1"/>
</dbReference>
<dbReference type="InterPro" id="IPR000014">
    <property type="entry name" value="PAS"/>
</dbReference>
<feature type="domain" description="PAS" evidence="3">
    <location>
        <begin position="111"/>
        <end position="184"/>
    </location>
</feature>
<dbReference type="InterPro" id="IPR000700">
    <property type="entry name" value="PAS-assoc_C"/>
</dbReference>
<dbReference type="PANTHER" id="PTHR44757">
    <property type="entry name" value="DIGUANYLATE CYCLASE DGCP"/>
    <property type="match status" value="1"/>
</dbReference>
<feature type="domain" description="GGDEF" evidence="5">
    <location>
        <begin position="1232"/>
        <end position="1369"/>
    </location>
</feature>
<dbReference type="Proteomes" id="UP000500857">
    <property type="component" value="Chromosome"/>
</dbReference>
<dbReference type="SMART" id="SM00065">
    <property type="entry name" value="GAF"/>
    <property type="match status" value="1"/>
</dbReference>
<dbReference type="RefSeq" id="WP_168567825.1">
    <property type="nucleotide sequence ID" value="NZ_CP051167.1"/>
</dbReference>
<evidence type="ECO:0000259" key="5">
    <source>
        <dbReference type="PROSITE" id="PS50887"/>
    </source>
</evidence>
<dbReference type="InterPro" id="IPR016132">
    <property type="entry name" value="Phyto_chromo_attachment"/>
</dbReference>
<dbReference type="SUPFAM" id="SSF55781">
    <property type="entry name" value="GAF domain-like"/>
    <property type="match status" value="1"/>
</dbReference>
<dbReference type="PROSITE" id="PS50887">
    <property type="entry name" value="GGDEF"/>
    <property type="match status" value="1"/>
</dbReference>
<feature type="domain" description="PAC" evidence="4">
    <location>
        <begin position="830"/>
        <end position="896"/>
    </location>
</feature>
<feature type="domain" description="PAC" evidence="4">
    <location>
        <begin position="441"/>
        <end position="493"/>
    </location>
</feature>
<feature type="domain" description="PAS" evidence="3">
    <location>
        <begin position="494"/>
        <end position="535"/>
    </location>
</feature>
<dbReference type="InterPro" id="IPR000160">
    <property type="entry name" value="GGDEF_dom"/>
</dbReference>
<gene>
    <name evidence="6" type="ORF">HCG48_02955</name>
</gene>
<dbReference type="Pfam" id="PF13188">
    <property type="entry name" value="PAS_8"/>
    <property type="match status" value="1"/>
</dbReference>
<dbReference type="Gene3D" id="3.30.450.40">
    <property type="match status" value="1"/>
</dbReference>
<dbReference type="CDD" id="cd00130">
    <property type="entry name" value="PAS"/>
    <property type="match status" value="5"/>
</dbReference>
<dbReference type="InterPro" id="IPR013655">
    <property type="entry name" value="PAS_fold_3"/>
</dbReference>
<dbReference type="PROSITE" id="PS50046">
    <property type="entry name" value="PHYTOCHROME_2"/>
    <property type="match status" value="1"/>
</dbReference>
<evidence type="ECO:0000259" key="4">
    <source>
        <dbReference type="PROSITE" id="PS50113"/>
    </source>
</evidence>
<accession>A0A6H1TST3</accession>
<feature type="region of interest" description="Disordered" evidence="1">
    <location>
        <begin position="1"/>
        <end position="89"/>
    </location>
</feature>
<dbReference type="Pfam" id="PF01590">
    <property type="entry name" value="GAF"/>
    <property type="match status" value="1"/>
</dbReference>
<dbReference type="SMART" id="SM00091">
    <property type="entry name" value="PAS"/>
    <property type="match status" value="7"/>
</dbReference>
<dbReference type="Pfam" id="PF13426">
    <property type="entry name" value="PAS_9"/>
    <property type="match status" value="1"/>
</dbReference>
<feature type="domain" description="Phytochrome chromophore attachment site" evidence="2">
    <location>
        <begin position="1041"/>
        <end position="1177"/>
    </location>
</feature>
<dbReference type="Pfam" id="PF00990">
    <property type="entry name" value="GGDEF"/>
    <property type="match status" value="1"/>
</dbReference>
<dbReference type="EMBL" id="CP051167">
    <property type="protein sequence ID" value="QIZ69668.1"/>
    <property type="molecule type" value="Genomic_DNA"/>
</dbReference>
<feature type="domain" description="PAC" evidence="4">
    <location>
        <begin position="696"/>
        <end position="748"/>
    </location>
</feature>
<dbReference type="InterPro" id="IPR029016">
    <property type="entry name" value="GAF-like_dom_sf"/>
</dbReference>
<dbReference type="SMART" id="SM00267">
    <property type="entry name" value="GGDEF"/>
    <property type="match status" value="1"/>
</dbReference>
<evidence type="ECO:0000313" key="7">
    <source>
        <dbReference type="Proteomes" id="UP000500857"/>
    </source>
</evidence>
<protein>
    <submittedName>
        <fullName evidence="6">PAS domain S-box protein</fullName>
    </submittedName>
</protein>
<dbReference type="PROSITE" id="PS50112">
    <property type="entry name" value="PAS"/>
    <property type="match status" value="5"/>
</dbReference>
<evidence type="ECO:0000259" key="2">
    <source>
        <dbReference type="PROSITE" id="PS50046"/>
    </source>
</evidence>
<keyword evidence="7" id="KW-1185">Reference proteome</keyword>
<reference evidence="6 7" key="1">
    <citation type="submission" date="2020-04" db="EMBL/GenBank/DDBJ databases">
        <authorList>
            <person name="Basu S."/>
            <person name="Maruthanayagam V."/>
            <person name="Chakraborty S."/>
            <person name="Pramanik A."/>
            <person name="Mukherjee J."/>
            <person name="Brink B."/>
        </authorList>
    </citation>
    <scope>NUCLEOTIDE SEQUENCE [LARGE SCALE GENOMIC DNA]</scope>
    <source>
        <strain evidence="6 7">AP17</strain>
    </source>
</reference>
<dbReference type="KEGG" id="oxy:HCG48_02955"/>
<dbReference type="SUPFAM" id="SSF55785">
    <property type="entry name" value="PYP-like sensor domain (PAS domain)"/>
    <property type="match status" value="7"/>
</dbReference>
<feature type="compositionally biased region" description="Polar residues" evidence="1">
    <location>
        <begin position="43"/>
        <end position="65"/>
    </location>
</feature>
<dbReference type="InterPro" id="IPR001610">
    <property type="entry name" value="PAC"/>
</dbReference>
<feature type="domain" description="PAS" evidence="3">
    <location>
        <begin position="365"/>
        <end position="437"/>
    </location>
</feature>
<proteinExistence type="predicted"/>
<dbReference type="Gene3D" id="3.30.450.20">
    <property type="entry name" value="PAS domain"/>
    <property type="match status" value="7"/>
</dbReference>
<dbReference type="Gene3D" id="3.30.70.270">
    <property type="match status" value="1"/>
</dbReference>
<evidence type="ECO:0000259" key="3">
    <source>
        <dbReference type="PROSITE" id="PS50112"/>
    </source>
</evidence>
<sequence>MKLLKSRQKGTLEPESRFHDRPVHPQAIGIRSRAKIAGVKPNPLNSQSPTGTRVMNRNNPFFNHNPSRKGDVRELSPQENRAPHEPTGSTCECATRWQAHPSSHCPVSCSRLRLLEGILSSLDEAIWSVSVSRGETFYVSPAAERIYGRAIADFFNDPHLWFDTIHPDDRPRVERVLARVTSERGWDLQYRIVRPDGEIRWLHERASLIRDPLTRADRLDGIAADITDRHPPASTPGSDRPPSREQLYREALRHFPNGAIVIFDENLRYIVAEGRGLVEVGLLSEVLEGQTIDQVFPPSIVADIEPQYRAVFNGVDSLNQIVYGDRVYQVYTVPLLDKSGAVFAGMAVTQDITHNQQIQEALRESEERWQLVLEANNDGIWDWNIKTGEVFFSARWKEQLGYADAEIANQLQEWHDRIHPDDRESVLAAIADHFQRDSEFYVAQYRLRAKNGDYKWILDRGKARWDEDGNPKRMSGSHADISERQAIEQALRESQQKYKSLFEAFPIGISITDGNGSLLEANPASERILGLSLDEHTSRRYDEESWAIVRSDGTPMPAEEFASVRALKENRTVENVEMGIVKGDGQITWISVTAAPIPLADYGVTIGYIDITERKETEFALRESEERFRSLVDSMNDIVFTLDLQGRHTGIFGCGYEQYQVDPRYFIGKTARDLFGPEAARVHETANRQALAGEQVIYEWSAPSPNGNLQYFQTLLSPLRDPGGAPIGLVGVGRDISDRKRAEEEKSRLIASLRASEAKLAQAQRVAHLGSWEFEIDTQAFSWSQQCYSIFGVSEDTVLDYEAHLAQIHPEDRPLWQGTIARALEDGCCYQFIYRVYGADGCLRYVETRGEGIFASQERNPDRAEDGEEVCDRVVRLFGTVMDVTERQKAQIALQESEAKYRALMNEAVDAILLSDAQGYILEANKKAEQLLGYSQQELRGMHSRQLYPRQERSRILSSLHQTARYGKSEVLNTQVLCRDGYTIWVDLASSVVEWGRDRRVEQSILRDITFRIETERMLRQQAQRERLMGSIAQQIRQSLELSEILNAAVVRVRQFLRGDRVAIFRFESDWSGKIVAESVAEGWTSLMGLQIEDPCFQEKYVPLYRGGRIHRVEDVERSPLPPCYLQLLARFEARACLVVPIAQGERLWGLLVAHQCRSPRPWPESEVNFLSQLASQVGIATQQSQLYEDLKVANGELQRLATLDGLTQLANRRRFDEYLEQEWRRLAREREPLSLIMADIDFFKSYNDTYGHQAGDECLKQVARTIAATVKRPADVVARYGGEEFAVILPKTNLQGAEWLARRICDRVRGLQLPHSGSAIESWVTLSLGTATCIPTADGSANLLVAHADRALYEAKLRGRNRCYALLSHCTR</sequence>
<feature type="compositionally biased region" description="Basic and acidic residues" evidence="1">
    <location>
        <begin position="10"/>
        <end position="23"/>
    </location>
</feature>
<name>A0A6H1TST3_9CYAN</name>
<evidence type="ECO:0000256" key="1">
    <source>
        <dbReference type="SAM" id="MobiDB-lite"/>
    </source>
</evidence>
<feature type="domain" description="PAS" evidence="3">
    <location>
        <begin position="897"/>
        <end position="967"/>
    </location>
</feature>
<dbReference type="SMART" id="SM00086">
    <property type="entry name" value="PAC"/>
    <property type="match status" value="6"/>
</dbReference>
<dbReference type="NCBIfam" id="TIGR00229">
    <property type="entry name" value="sensory_box"/>
    <property type="match status" value="5"/>
</dbReference>
<evidence type="ECO:0000313" key="6">
    <source>
        <dbReference type="EMBL" id="QIZ69668.1"/>
    </source>
</evidence>
<dbReference type="InterPro" id="IPR003018">
    <property type="entry name" value="GAF"/>
</dbReference>
<dbReference type="InterPro" id="IPR013656">
    <property type="entry name" value="PAS_4"/>
</dbReference>
<dbReference type="InterPro" id="IPR029787">
    <property type="entry name" value="Nucleotide_cyclase"/>
</dbReference>
<dbReference type="FunFam" id="3.30.70.270:FF:000001">
    <property type="entry name" value="Diguanylate cyclase domain protein"/>
    <property type="match status" value="1"/>
</dbReference>
<dbReference type="SUPFAM" id="SSF55073">
    <property type="entry name" value="Nucleotide cyclase"/>
    <property type="match status" value="1"/>
</dbReference>
<dbReference type="Pfam" id="PF08448">
    <property type="entry name" value="PAS_4"/>
    <property type="match status" value="2"/>
</dbReference>
<feature type="domain" description="PAC" evidence="4">
    <location>
        <begin position="574"/>
        <end position="623"/>
    </location>
</feature>
<dbReference type="NCBIfam" id="TIGR00254">
    <property type="entry name" value="GGDEF"/>
    <property type="match status" value="1"/>
</dbReference>
<dbReference type="Pfam" id="PF08447">
    <property type="entry name" value="PAS_3"/>
    <property type="match status" value="3"/>
</dbReference>
<dbReference type="InterPro" id="IPR043128">
    <property type="entry name" value="Rev_trsase/Diguanyl_cyclase"/>
</dbReference>
<feature type="domain" description="PAC" evidence="4">
    <location>
        <begin position="186"/>
        <end position="238"/>
    </location>
</feature>